<evidence type="ECO:0000313" key="2">
    <source>
        <dbReference type="EMBL" id="MBM7631095.1"/>
    </source>
</evidence>
<reference evidence="2 3" key="1">
    <citation type="submission" date="2021-01" db="EMBL/GenBank/DDBJ databases">
        <title>Genomic Encyclopedia of Type Strains, Phase IV (KMG-IV): sequencing the most valuable type-strain genomes for metagenomic binning, comparative biology and taxonomic classification.</title>
        <authorList>
            <person name="Goeker M."/>
        </authorList>
    </citation>
    <scope>NUCLEOTIDE SEQUENCE [LARGE SCALE GENOMIC DNA]</scope>
    <source>
        <strain evidence="2 3">DSM 25540</strain>
    </source>
</reference>
<keyword evidence="3" id="KW-1185">Reference proteome</keyword>
<dbReference type="InterPro" id="IPR056937">
    <property type="entry name" value="YqbQ/XkdQ"/>
</dbReference>
<gene>
    <name evidence="2" type="ORF">JOD17_000186</name>
</gene>
<comment type="caution">
    <text evidence="2">The sequence shown here is derived from an EMBL/GenBank/DDBJ whole genome shotgun (WGS) entry which is preliminary data.</text>
</comment>
<proteinExistence type="predicted"/>
<dbReference type="Proteomes" id="UP000741863">
    <property type="component" value="Unassembled WGS sequence"/>
</dbReference>
<accession>A0ABS2P6T4</accession>
<dbReference type="Pfam" id="PF24032">
    <property type="entry name" value="YQBQ"/>
    <property type="match status" value="1"/>
</dbReference>
<organism evidence="2 3">
    <name type="scientific">Geomicrobium sediminis</name>
    <dbReference type="NCBI Taxonomy" id="1347788"/>
    <lineage>
        <taxon>Bacteria</taxon>
        <taxon>Bacillati</taxon>
        <taxon>Bacillota</taxon>
        <taxon>Bacilli</taxon>
        <taxon>Bacillales</taxon>
        <taxon>Geomicrobium</taxon>
    </lineage>
</organism>
<evidence type="ECO:0000313" key="3">
    <source>
        <dbReference type="Proteomes" id="UP000741863"/>
    </source>
</evidence>
<dbReference type="EMBL" id="JAFBEC010000001">
    <property type="protein sequence ID" value="MBM7631095.1"/>
    <property type="molecule type" value="Genomic_DNA"/>
</dbReference>
<protein>
    <recommendedName>
        <fullName evidence="1">YqbQ/XkdQ domain-containing protein</fullName>
    </recommendedName>
</protein>
<sequence>MANKPFQLLVTTSATRTIDVTPLVGNISWRSSVDELGQELDFEVAYSDQKHLAGNPIQIGHQMTLLQGSEEVLRTIVVDEGRQGRSSRSYATFDSAFYLNKSIASYQFNSITGDRAIRKIAHDYSIPIGHITSIPTRIKEIFIGDTPADIIREILEQAERDQGEKYRLEMRVGQLHVMRQREMLVRGRFKLYHPRGSWRDMSEGMSNPQRSQSIADMRNSIIVVRDDEVIATAENQTLIDQYGLLQEVVDVDEDTTRSQARNIARNTLRELGRIQEDNSMDYVGDIRVRSGRLIDIDEPVTGIAGRFLVSACSHTLSNGLHKMTPTLERVV</sequence>
<evidence type="ECO:0000259" key="1">
    <source>
        <dbReference type="Pfam" id="PF24032"/>
    </source>
</evidence>
<feature type="domain" description="YqbQ/XkdQ" evidence="1">
    <location>
        <begin position="27"/>
        <end position="327"/>
    </location>
</feature>
<name>A0ABS2P6T4_9BACL</name>
<dbReference type="RefSeq" id="WP_204695287.1">
    <property type="nucleotide sequence ID" value="NZ_JAFBEC010000001.1"/>
</dbReference>